<dbReference type="Pfam" id="PF16197">
    <property type="entry name" value="KAsynt_C_assoc"/>
    <property type="match status" value="1"/>
</dbReference>
<dbReference type="PANTHER" id="PTHR43775:SF29">
    <property type="entry name" value="ASPERFURANONE POLYKETIDE SYNTHASE AFOG-RELATED"/>
    <property type="match status" value="1"/>
</dbReference>
<dbReference type="CDD" id="cd02440">
    <property type="entry name" value="AdoMet_MTases"/>
    <property type="match status" value="1"/>
</dbReference>
<dbReference type="InterPro" id="IPR013217">
    <property type="entry name" value="Methyltransf_12"/>
</dbReference>
<evidence type="ECO:0000256" key="4">
    <source>
        <dbReference type="ARBA" id="ARBA00022857"/>
    </source>
</evidence>
<dbReference type="Gene3D" id="3.40.50.150">
    <property type="entry name" value="Vaccinia Virus protein VP39"/>
    <property type="match status" value="1"/>
</dbReference>
<dbReference type="SMART" id="SM00826">
    <property type="entry name" value="PKS_DH"/>
    <property type="match status" value="1"/>
</dbReference>
<dbReference type="GO" id="GO:0004315">
    <property type="term" value="F:3-oxoacyl-[acyl-carrier-protein] synthase activity"/>
    <property type="evidence" value="ECO:0007669"/>
    <property type="project" value="InterPro"/>
</dbReference>
<dbReference type="InterPro" id="IPR020843">
    <property type="entry name" value="ER"/>
</dbReference>
<dbReference type="PROSITE" id="PS00606">
    <property type="entry name" value="KS3_1"/>
    <property type="match status" value="1"/>
</dbReference>
<dbReference type="InterPro" id="IPR056501">
    <property type="entry name" value="NAD-bd_HRPKS_sdrA"/>
</dbReference>
<keyword evidence="4" id="KW-0521">NADP</keyword>
<organism evidence="12 13">
    <name type="scientific">Cytospora schulzeri</name>
    <dbReference type="NCBI Taxonomy" id="448051"/>
    <lineage>
        <taxon>Eukaryota</taxon>
        <taxon>Fungi</taxon>
        <taxon>Dikarya</taxon>
        <taxon>Ascomycota</taxon>
        <taxon>Pezizomycotina</taxon>
        <taxon>Sordariomycetes</taxon>
        <taxon>Sordariomycetidae</taxon>
        <taxon>Diaporthales</taxon>
        <taxon>Cytosporaceae</taxon>
        <taxon>Cytospora</taxon>
    </lineage>
</organism>
<evidence type="ECO:0000256" key="5">
    <source>
        <dbReference type="ARBA" id="ARBA00023002"/>
    </source>
</evidence>
<dbReference type="Pfam" id="PF00107">
    <property type="entry name" value="ADH_zinc_N"/>
    <property type="match status" value="1"/>
</dbReference>
<dbReference type="InterPro" id="IPR050091">
    <property type="entry name" value="PKS_NRPS_Biosynth_Enz"/>
</dbReference>
<dbReference type="Pfam" id="PF23114">
    <property type="entry name" value="NAD-bd_HRPKS_sdrA"/>
    <property type="match status" value="1"/>
</dbReference>
<dbReference type="SMART" id="SM00829">
    <property type="entry name" value="PKS_ER"/>
    <property type="match status" value="1"/>
</dbReference>
<dbReference type="Pfam" id="PF02801">
    <property type="entry name" value="Ketoacyl-synt_C"/>
    <property type="match status" value="1"/>
</dbReference>
<keyword evidence="2" id="KW-0597">Phosphoprotein</keyword>
<sequence>MAETYGDATMPIAIVGVSGRFPGDASSPDRLWELISEGRSALTEVPKERYNIDAFYHPSAEHQGSQNARGGYFIKEDVATFDAPFFRITAQEAHAMDPSQRLALELSYEAMENAGVPMESMAGSQTGCYMATCLRDYANLRATDPHEYPRYEANGSMGTAMISNRISWFFDLKGPSLSLDTACSSSLVALHLAVQSIRSGETTQALVGATNLILMPDTSNHLSTLTFLSPDGKSKAFDANANGYARGEGVCVLLVKSLAKALEDGDSIRAVIRGTAVNQDGRTPGINLPSTTAQETLIRTAYKDAGLDFSGTGYFEAHGTGTAAGDPLETAAVGRVFADSRKSDQPLYIGSIKTNIGHLEGGAGLAGLVKAMYILEKGKIPPNLWLQKVNPKIDLEAWKLAIPTSLTSWPTSGLRRISVNSFGYGGTNAHCILDDAHTYLTSHGLTGRHNTVLTRAISEHSEPTTPSTPSTTANFSEADIASSARDSRLSEITNMSDYVELTTPQLLIWSSHEQNGINRMAESIASYLSKHHSGPDPNLLKRLAYTLSNRRSRLDWTSFAIANTIPSAIASLATPAKPIRPAAEAPSALFIFTGQGAQWAGMGRELMVYTTFKQRMDEATAHLKSLGCTWDLIEEINGPRVNEPQVSQPACTALQVALVDLVAEWGVKPAITVGHSSGEIAAAYAKGALSREAAWTVAYHRGRLSAGLKAGGLELGMLAVALGEEETQEYIDQVKAEHKPVVACVNSPVSVTVSGSAEGLQEVQDLIGSRAMNRRLVVKTAYHSPFMQELAQPYLESLSGIEDQKGEYGYSAKMFSSVTAGEITDEALRQPQYWVDNMTCPVKFRHAVDAALSYASSAALPLVLVECGPHGALKGPCQQIMTAHPTAEPTKIPYANFLTRKENAITTTLTAAGSLFQHGMPVKIAVANSRTSVPEDLTQLVDMPSFAWNHNTRFWYETPRTQAYRLRADARHDLLGTLDESCPDTTGEPVWKNYLRVAEVPWLKYNQLQGQAILSFSGMLALVLEGVRRTSDPLKSIVGYQFRDVFPGPPLVLDEVDSSSVETRLTMRAWRAGSRSLTTYWREFSLSSRNRQGAWTQHSTGLVQIQYAALDDSTKEALMKEWEGVQAENCRERNVEEFYETFSELGMQWSQAYQSLQTAKISASRRAITGSIQIQDTAAIMPDNFESKHPVHPTTLEGAFQLLSACDGGSGDKIRVPKYIESIYVSASISPLSPGTVLNAFGKINEKWADGTNSTLVVSDTSASEPLLVFEGFKTVDLETENGADTASAEATAQALTKLGAFPAWGLDVENSPVEAVKTVLRKAWTEGSNADYESIHDLEWAAYILCKRAVQKFTPEDAQTMAKHHQVFFRYMTRQVALAQDPATPLPCQKPDWLSADEATEDEVLSRAAATSLEGRMMVRILDNLGAILKGEVEPWELMNGDGLLEDMYRSGLSDEKTPATQCEFISLLSHKRPLRILEVGAGTGSATSKILKKLGRANVQKYTYTDISAAFFPQAAEEFKEWAANGVMDFKVFNAEQDPQAQGIDIGSYDLVVAFQVLHATSKMDETIANCRKLLTPGGHLVVTELTSKVARRSAVFGVLAGWWLGEDDGRMNGPEMLEDEWDLRLKRNGFSGVEWCFRDREDEGWSSSVMASRATIEQEESSAPSKAIIVTTQTPSPLVQELSEKLSASGMEIQQKSLGEISTIERDELAATKCIVAMELDQPLFSRITSEEFDTVKHIILTAHSTVWLTCGGASLDCKNPEDAMFTGLARSIRGEVPGIKLMTVDLDSDSSNSESVDNILRVVKLQDEESNSEHEFVERKSGLYNVRVMPDERLSKLLSSAVQKPDTIADEEIPTPQPIKQDDRPLKMELRKTGDLESFVFRDDDGTSAPLGDDEVEIEVKAVGLDPYDMAIAVGQIWDTHLGLECSGVVTRVGGEVLDVSVGDRVVTFGISTNWYKTYFRSHRDIVQKLPEDMSFEDGAGIMRSYGAVKYALVDAARLEADESVLIHDATTALGMAAVNIAQHIGAEVFATVAGEAERSLLIEKCGVPHNRVFSVAEFAQGIKRATQHRGVDVVLNGSMTGENLRQTWHCIAPFGRFIELGMKDIRSNTGLDMVPFAANATFVGVNMKCMLFSKPKLFKRIMSDTLQYLSERIIKPAPLHALKLSEVAEAFRILQSKSKLEGGRVVLKDEDSDVVPVIGEKPKQPLQLLSDATYFVPGGLGGLGRPLLRWMADKGARYFVTTSRSGAKDPKATALIDELSEKGVQIKVFACDISEEASLESVLSDLSTSDFPPIKGTIICSMSVQDTFFETMTHNDFVAATRPKYNVSHNLHRLLPDNLDFFICISSAAGQIGSIAQGNYNAGNNYQDALCAHRRSLGLAGTSINLGWMGEIGFVAESDRAKVPQVVRDGVRDLKASQFFAIVEAAMRDEEVSKNQPVLGLASGGLIKHAGRDEPYWFGDARFAAMRVYDTHQSKSDGPAQSENAADVKTALASVKSIEEANRVVLAGLMAKLAKGLMMDLGDLDASRPINTYGVDSLVAVDIRAWAMKEAQSVVHVSEILKSMPMADLAGKIAEASKLVAGLK</sequence>
<feature type="domain" description="PKS/mFAS DH" evidence="11">
    <location>
        <begin position="972"/>
        <end position="1284"/>
    </location>
</feature>
<proteinExistence type="predicted"/>
<dbReference type="GO" id="GO:0004312">
    <property type="term" value="F:fatty acid synthase activity"/>
    <property type="evidence" value="ECO:0007669"/>
    <property type="project" value="TreeGrafter"/>
</dbReference>
<dbReference type="InterPro" id="IPR013154">
    <property type="entry name" value="ADH-like_N"/>
</dbReference>
<feature type="region of interest" description="N-terminal hotdog fold" evidence="8">
    <location>
        <begin position="972"/>
        <end position="1110"/>
    </location>
</feature>
<dbReference type="InterPro" id="IPR006162">
    <property type="entry name" value="Ppantetheine_attach_site"/>
</dbReference>
<keyword evidence="5" id="KW-0560">Oxidoreductase</keyword>
<dbReference type="Pfam" id="PF08240">
    <property type="entry name" value="ADH_N"/>
    <property type="match status" value="1"/>
</dbReference>
<dbReference type="EMBL" id="LKEA01000035">
    <property type="protein sequence ID" value="ROV95678.1"/>
    <property type="molecule type" value="Genomic_DNA"/>
</dbReference>
<evidence type="ECO:0000259" key="10">
    <source>
        <dbReference type="PROSITE" id="PS52004"/>
    </source>
</evidence>
<dbReference type="STRING" id="356882.A0A423VXB5"/>
<dbReference type="InterPro" id="IPR013968">
    <property type="entry name" value="PKS_KR"/>
</dbReference>
<dbReference type="SMART" id="SM00825">
    <property type="entry name" value="PKS_KS"/>
    <property type="match status" value="1"/>
</dbReference>
<dbReference type="InterPro" id="IPR013149">
    <property type="entry name" value="ADH-like_C"/>
</dbReference>
<dbReference type="InterPro" id="IPR009081">
    <property type="entry name" value="PP-bd_ACP"/>
</dbReference>
<dbReference type="InterPro" id="IPR001227">
    <property type="entry name" value="Ac_transferase_dom_sf"/>
</dbReference>
<gene>
    <name evidence="12" type="ORF">VMCG_07565</name>
</gene>
<protein>
    <submittedName>
        <fullName evidence="12">Uncharacterized protein</fullName>
    </submittedName>
</protein>
<dbReference type="Gene3D" id="3.40.50.720">
    <property type="entry name" value="NAD(P)-binding Rossmann-like Domain"/>
    <property type="match status" value="3"/>
</dbReference>
<dbReference type="InterPro" id="IPR049551">
    <property type="entry name" value="PKS_DH_C"/>
</dbReference>
<dbReference type="Pfam" id="PF14765">
    <property type="entry name" value="PS-DH"/>
    <property type="match status" value="1"/>
</dbReference>
<dbReference type="SMART" id="SM00822">
    <property type="entry name" value="PKS_KR"/>
    <property type="match status" value="1"/>
</dbReference>
<evidence type="ECO:0000259" key="11">
    <source>
        <dbReference type="PROSITE" id="PS52019"/>
    </source>
</evidence>
<evidence type="ECO:0000256" key="1">
    <source>
        <dbReference type="ARBA" id="ARBA00022450"/>
    </source>
</evidence>
<dbReference type="Pfam" id="PF08659">
    <property type="entry name" value="KR"/>
    <property type="match status" value="1"/>
</dbReference>
<evidence type="ECO:0000256" key="2">
    <source>
        <dbReference type="ARBA" id="ARBA00022553"/>
    </source>
</evidence>
<dbReference type="SUPFAM" id="SSF53901">
    <property type="entry name" value="Thiolase-like"/>
    <property type="match status" value="1"/>
</dbReference>
<dbReference type="Gene3D" id="3.40.366.10">
    <property type="entry name" value="Malonyl-Coenzyme A Acyl Carrier Protein, domain 2"/>
    <property type="match status" value="1"/>
</dbReference>
<dbReference type="InterPro" id="IPR014031">
    <property type="entry name" value="Ketoacyl_synth_C"/>
</dbReference>
<accession>A0A423VXB5</accession>
<dbReference type="InterPro" id="IPR029063">
    <property type="entry name" value="SAM-dependent_MTases_sf"/>
</dbReference>
<dbReference type="SUPFAM" id="SSF51735">
    <property type="entry name" value="NAD(P)-binding Rossmann-fold domains"/>
    <property type="match status" value="2"/>
</dbReference>
<dbReference type="InterPro" id="IPR020841">
    <property type="entry name" value="PKS_Beta-ketoAc_synthase_dom"/>
</dbReference>
<dbReference type="GO" id="GO:0030639">
    <property type="term" value="P:polyketide biosynthetic process"/>
    <property type="evidence" value="ECO:0007669"/>
    <property type="project" value="UniProtKB-ARBA"/>
</dbReference>
<evidence type="ECO:0000259" key="9">
    <source>
        <dbReference type="PROSITE" id="PS50075"/>
    </source>
</evidence>
<dbReference type="PANTHER" id="PTHR43775">
    <property type="entry name" value="FATTY ACID SYNTHASE"/>
    <property type="match status" value="1"/>
</dbReference>
<dbReference type="InterPro" id="IPR016036">
    <property type="entry name" value="Malonyl_transacylase_ACP-bd"/>
</dbReference>
<dbReference type="Gene3D" id="3.90.180.10">
    <property type="entry name" value="Medium-chain alcohol dehydrogenases, catalytic domain"/>
    <property type="match status" value="1"/>
</dbReference>
<dbReference type="InterPro" id="IPR032821">
    <property type="entry name" value="PKS_assoc"/>
</dbReference>
<evidence type="ECO:0000256" key="3">
    <source>
        <dbReference type="ARBA" id="ARBA00022679"/>
    </source>
</evidence>
<dbReference type="Proteomes" id="UP000283895">
    <property type="component" value="Unassembled WGS sequence"/>
</dbReference>
<dbReference type="PROSITE" id="PS50075">
    <property type="entry name" value="CARRIER"/>
    <property type="match status" value="1"/>
</dbReference>
<dbReference type="SUPFAM" id="SSF53335">
    <property type="entry name" value="S-adenosyl-L-methionine-dependent methyltransferases"/>
    <property type="match status" value="1"/>
</dbReference>
<dbReference type="GO" id="GO:0006633">
    <property type="term" value="P:fatty acid biosynthetic process"/>
    <property type="evidence" value="ECO:0007669"/>
    <property type="project" value="InterPro"/>
</dbReference>
<dbReference type="Pfam" id="PF00109">
    <property type="entry name" value="ketoacyl-synt"/>
    <property type="match status" value="1"/>
</dbReference>
<dbReference type="InterPro" id="IPR049900">
    <property type="entry name" value="PKS_mFAS_DH"/>
</dbReference>
<dbReference type="SUPFAM" id="SSF47336">
    <property type="entry name" value="ACP-like"/>
    <property type="match status" value="1"/>
</dbReference>
<evidence type="ECO:0000256" key="7">
    <source>
        <dbReference type="ARBA" id="ARBA00023315"/>
    </source>
</evidence>
<dbReference type="PROSITE" id="PS52019">
    <property type="entry name" value="PKS_MFAS_DH"/>
    <property type="match status" value="1"/>
</dbReference>
<comment type="caution">
    <text evidence="12">The sequence shown here is derived from an EMBL/GenBank/DDBJ whole genome shotgun (WGS) entry which is preliminary data.</text>
</comment>
<evidence type="ECO:0000313" key="13">
    <source>
        <dbReference type="Proteomes" id="UP000283895"/>
    </source>
</evidence>
<dbReference type="SUPFAM" id="SSF55048">
    <property type="entry name" value="Probable ACP-binding domain of malonyl-CoA ACP transacylase"/>
    <property type="match status" value="1"/>
</dbReference>
<dbReference type="InterPro" id="IPR011032">
    <property type="entry name" value="GroES-like_sf"/>
</dbReference>
<dbReference type="SUPFAM" id="SSF52151">
    <property type="entry name" value="FabD/lysophospholipase-like"/>
    <property type="match status" value="1"/>
</dbReference>
<dbReference type="InterPro" id="IPR014030">
    <property type="entry name" value="Ketoacyl_synth_N"/>
</dbReference>
<reference evidence="12 13" key="1">
    <citation type="submission" date="2015-09" db="EMBL/GenBank/DDBJ databases">
        <title>Host preference determinants of Valsa canker pathogens revealed by comparative genomics.</title>
        <authorList>
            <person name="Yin Z."/>
            <person name="Huang L."/>
        </authorList>
    </citation>
    <scope>NUCLEOTIDE SEQUENCE [LARGE SCALE GENOMIC DNA]</scope>
    <source>
        <strain evidence="12 13">03-1</strain>
    </source>
</reference>
<comment type="caution">
    <text evidence="8">Lacks conserved residue(s) required for the propagation of feature annotation.</text>
</comment>
<dbReference type="CDD" id="cd05195">
    <property type="entry name" value="enoyl_red"/>
    <property type="match status" value="1"/>
</dbReference>
<dbReference type="PROSITE" id="PS52004">
    <property type="entry name" value="KS3_2"/>
    <property type="match status" value="1"/>
</dbReference>
<evidence type="ECO:0000256" key="8">
    <source>
        <dbReference type="PROSITE-ProRule" id="PRU01363"/>
    </source>
</evidence>
<dbReference type="OrthoDB" id="329835at2759"/>
<dbReference type="InterPro" id="IPR036736">
    <property type="entry name" value="ACP-like_sf"/>
</dbReference>
<feature type="domain" description="Carrier" evidence="9">
    <location>
        <begin position="2505"/>
        <end position="2582"/>
    </location>
</feature>
<dbReference type="InterPro" id="IPR018201">
    <property type="entry name" value="Ketoacyl_synth_AS"/>
</dbReference>
<dbReference type="FunFam" id="3.40.47.10:FF:000019">
    <property type="entry name" value="Polyketide synthase type I"/>
    <property type="match status" value="1"/>
</dbReference>
<dbReference type="SMART" id="SM00827">
    <property type="entry name" value="PKS_AT"/>
    <property type="match status" value="1"/>
</dbReference>
<dbReference type="InterPro" id="IPR016039">
    <property type="entry name" value="Thiolase-like"/>
</dbReference>
<feature type="region of interest" description="C-terminal hotdog fold" evidence="8">
    <location>
        <begin position="1130"/>
        <end position="1284"/>
    </location>
</feature>
<dbReference type="Gene3D" id="3.10.129.110">
    <property type="entry name" value="Polyketide synthase dehydratase"/>
    <property type="match status" value="1"/>
</dbReference>
<dbReference type="Pfam" id="PF00698">
    <property type="entry name" value="Acyl_transf_1"/>
    <property type="match status" value="1"/>
</dbReference>
<dbReference type="InterPro" id="IPR042104">
    <property type="entry name" value="PKS_dehydratase_sf"/>
</dbReference>
<dbReference type="PROSITE" id="PS00012">
    <property type="entry name" value="PHOSPHOPANTETHEINE"/>
    <property type="match status" value="1"/>
</dbReference>
<dbReference type="SUPFAM" id="SSF50129">
    <property type="entry name" value="GroES-like"/>
    <property type="match status" value="1"/>
</dbReference>
<dbReference type="InterPro" id="IPR014043">
    <property type="entry name" value="Acyl_transferase_dom"/>
</dbReference>
<dbReference type="InterPro" id="IPR036291">
    <property type="entry name" value="NAD(P)-bd_dom_sf"/>
</dbReference>
<keyword evidence="1" id="KW-0596">Phosphopantetheine</keyword>
<keyword evidence="3" id="KW-0808">Transferase</keyword>
<feature type="domain" description="Ketosynthase family 3 (KS3)" evidence="10">
    <location>
        <begin position="9"/>
        <end position="435"/>
    </location>
</feature>
<evidence type="ECO:0000313" key="12">
    <source>
        <dbReference type="EMBL" id="ROV95678.1"/>
    </source>
</evidence>
<dbReference type="InterPro" id="IPR020807">
    <property type="entry name" value="PKS_DH"/>
</dbReference>
<dbReference type="Gene3D" id="3.40.47.10">
    <property type="match status" value="1"/>
</dbReference>
<dbReference type="InterPro" id="IPR057326">
    <property type="entry name" value="KR_dom"/>
</dbReference>
<dbReference type="GO" id="GO:0016491">
    <property type="term" value="F:oxidoreductase activity"/>
    <property type="evidence" value="ECO:0007669"/>
    <property type="project" value="UniProtKB-KW"/>
</dbReference>
<keyword evidence="13" id="KW-1185">Reference proteome</keyword>
<evidence type="ECO:0000256" key="6">
    <source>
        <dbReference type="ARBA" id="ARBA00023268"/>
    </source>
</evidence>
<dbReference type="Pfam" id="PF08242">
    <property type="entry name" value="Methyltransf_12"/>
    <property type="match status" value="1"/>
</dbReference>
<keyword evidence="6" id="KW-0511">Multifunctional enzyme</keyword>
<dbReference type="InterPro" id="IPR016035">
    <property type="entry name" value="Acyl_Trfase/lysoPLipase"/>
</dbReference>
<dbReference type="CDD" id="cd00833">
    <property type="entry name" value="PKS"/>
    <property type="match status" value="1"/>
</dbReference>
<name>A0A423VXB5_9PEZI</name>
<keyword evidence="7" id="KW-0012">Acyltransferase</keyword>